<protein>
    <submittedName>
        <fullName evidence="2">Uncharacterized protein</fullName>
    </submittedName>
</protein>
<name>A0ABP9QWW6_9RHOO</name>
<evidence type="ECO:0000256" key="1">
    <source>
        <dbReference type="SAM" id="Phobius"/>
    </source>
</evidence>
<feature type="transmembrane region" description="Helical" evidence="1">
    <location>
        <begin position="316"/>
        <end position="342"/>
    </location>
</feature>
<keyword evidence="3" id="KW-1185">Reference proteome</keyword>
<proteinExistence type="predicted"/>
<keyword evidence="1" id="KW-0812">Transmembrane</keyword>
<organism evidence="2 3">
    <name type="scientific">Viridibacterium curvum</name>
    <dbReference type="NCBI Taxonomy" id="1101404"/>
    <lineage>
        <taxon>Bacteria</taxon>
        <taxon>Pseudomonadati</taxon>
        <taxon>Pseudomonadota</taxon>
        <taxon>Betaproteobacteria</taxon>
        <taxon>Rhodocyclales</taxon>
        <taxon>Rhodocyclaceae</taxon>
        <taxon>Viridibacterium</taxon>
    </lineage>
</organism>
<keyword evidence="1" id="KW-1133">Transmembrane helix</keyword>
<gene>
    <name evidence="2" type="ORF">GCM10025770_29030</name>
</gene>
<comment type="caution">
    <text evidence="2">The sequence shown here is derived from an EMBL/GenBank/DDBJ whole genome shotgun (WGS) entry which is preliminary data.</text>
</comment>
<sequence length="343" mass="37937">MDNSVLKCPECRGQMRYIAGGGERLECPYCKTKCLVSPSGALVRQEALKELDFAASLAPPKPRSVACGGCGANIVLPLQASSLPCPYCQNVLVAQSAMANNGSAPSALIPLQVDAAEAQHMFLEWLKSTPADVAQRQKAKRLAPVYFPYWTFDARVSGTYCVRIEREGENGRTETSTCTDSISKHFDDVLVPASESVPHALLYGLEPWHLDKLEPYRVEFVTGVPIENASLDLSRGRQLLEERIRQKTEDAIRKIPGVDDAKITSMDIQLDDVKFRHILLPLWVGSVERGDKEYPFVINGRSAEVRGEVPIAARDIVSLIVTLLKYALLIYLGFKVLGFLLFR</sequence>
<keyword evidence="1" id="KW-0472">Membrane</keyword>
<dbReference type="EMBL" id="BAABLD010000011">
    <property type="protein sequence ID" value="GAA5168700.1"/>
    <property type="molecule type" value="Genomic_DNA"/>
</dbReference>
<evidence type="ECO:0000313" key="3">
    <source>
        <dbReference type="Proteomes" id="UP001500547"/>
    </source>
</evidence>
<reference evidence="3" key="1">
    <citation type="journal article" date="2019" name="Int. J. Syst. Evol. Microbiol.">
        <title>The Global Catalogue of Microorganisms (GCM) 10K type strain sequencing project: providing services to taxonomists for standard genome sequencing and annotation.</title>
        <authorList>
            <consortium name="The Broad Institute Genomics Platform"/>
            <consortium name="The Broad Institute Genome Sequencing Center for Infectious Disease"/>
            <person name="Wu L."/>
            <person name="Ma J."/>
        </authorList>
    </citation>
    <scope>NUCLEOTIDE SEQUENCE [LARGE SCALE GENOMIC DNA]</scope>
    <source>
        <strain evidence="3">JCM 18715</strain>
    </source>
</reference>
<evidence type="ECO:0000313" key="2">
    <source>
        <dbReference type="EMBL" id="GAA5168700.1"/>
    </source>
</evidence>
<dbReference type="Proteomes" id="UP001500547">
    <property type="component" value="Unassembled WGS sequence"/>
</dbReference>
<accession>A0ABP9QWW6</accession>